<evidence type="ECO:0000256" key="2">
    <source>
        <dbReference type="SAM" id="Phobius"/>
    </source>
</evidence>
<feature type="transmembrane region" description="Helical" evidence="2">
    <location>
        <begin position="447"/>
        <end position="466"/>
    </location>
</feature>
<protein>
    <submittedName>
        <fullName evidence="3">Y_Y_Y domain-containing protein</fullName>
    </submittedName>
</protein>
<dbReference type="EMBL" id="FWZT01000002">
    <property type="protein sequence ID" value="SME93313.1"/>
    <property type="molecule type" value="Genomic_DNA"/>
</dbReference>
<dbReference type="Proteomes" id="UP000192907">
    <property type="component" value="Unassembled WGS sequence"/>
</dbReference>
<proteinExistence type="predicted"/>
<dbReference type="AlphaFoldDB" id="A0A1Y6BC60"/>
<evidence type="ECO:0000313" key="4">
    <source>
        <dbReference type="Proteomes" id="UP000192907"/>
    </source>
</evidence>
<keyword evidence="4" id="KW-1185">Reference proteome</keyword>
<gene>
    <name evidence="3" type="ORF">SAMN06296036_10223</name>
</gene>
<dbReference type="Gene3D" id="2.60.40.10">
    <property type="entry name" value="Immunoglobulins"/>
    <property type="match status" value="1"/>
</dbReference>
<keyword evidence="2" id="KW-0812">Transmembrane</keyword>
<dbReference type="InterPro" id="IPR015943">
    <property type="entry name" value="WD40/YVTN_repeat-like_dom_sf"/>
</dbReference>
<feature type="transmembrane region" description="Helical" evidence="2">
    <location>
        <begin position="501"/>
        <end position="523"/>
    </location>
</feature>
<name>A0A1Y6BC60_9BACT</name>
<evidence type="ECO:0000256" key="1">
    <source>
        <dbReference type="SAM" id="MobiDB-lite"/>
    </source>
</evidence>
<sequence length="610" mass="68628">MRSLLLIILFSCEVARGDLRLRHFSSAQHNFGIISDSLEDHRGLIFAASDQGVLEFDGIDWRTIPVPSAITTLGMNREGKVYTAGRHIMGYLSPNRDGDMEFQEIKLPQNKDLGDIVAIEPLGDDVAFIRERGLVVIHDQLTVIESVGLIKATFHDDNAVYVIDNKSGLMKVGTDRLSEVPGGAELGATAFAKTSSGKWVGASLSLGVFDLVLKSEPQIRSWKGIDRTRFKGSHISDLAFNNHYMFIATLGAGLQIYTLDKIEWVPLTDEQMESVGTIIQSLHIDSKGQLWISGPRGLFVLADREFLVTDEAAKDQVASFTSYLRSCIDTKTQETIFGGAFFKELGGVQLAKATELNRPVLEHTTNALRFNYSSSEIVLADEIEYQTYLEGFDPEWSQWSKRTYREFTNLMWNDYSFKVRARTPDGVVSEIVYFDFEISPPWYEQNWFYLIQLLILAILFGIVVYLKGWTKRKKASKKINDVIMGTVWGYSFATIGMQGMVWALSGGAAFLAIVTKILTGIFLKPLQKKVEAKMIGFQDDLAQDLSQRLKPKEKDLKKNRVPPSICRMRAKTSQQRLKDQGKTTSQVHYMRAKNPRSVRTESGVTYKESA</sequence>
<feature type="region of interest" description="Disordered" evidence="1">
    <location>
        <begin position="571"/>
        <end position="610"/>
    </location>
</feature>
<keyword evidence="2" id="KW-1133">Transmembrane helix</keyword>
<dbReference type="STRING" id="1513793.SAMN06296036_10223"/>
<accession>A0A1Y6BC60</accession>
<reference evidence="4" key="1">
    <citation type="submission" date="2017-04" db="EMBL/GenBank/DDBJ databases">
        <authorList>
            <person name="Varghese N."/>
            <person name="Submissions S."/>
        </authorList>
    </citation>
    <scope>NUCLEOTIDE SEQUENCE [LARGE SCALE GENOMIC DNA]</scope>
    <source>
        <strain evidence="4">RKEM611</strain>
    </source>
</reference>
<evidence type="ECO:0000313" key="3">
    <source>
        <dbReference type="EMBL" id="SME93313.1"/>
    </source>
</evidence>
<dbReference type="InterPro" id="IPR013783">
    <property type="entry name" value="Ig-like_fold"/>
</dbReference>
<dbReference type="RefSeq" id="WP_132315699.1">
    <property type="nucleotide sequence ID" value="NZ_FWZT01000002.1"/>
</dbReference>
<organism evidence="3 4">
    <name type="scientific">Pseudobacteriovorax antillogorgiicola</name>
    <dbReference type="NCBI Taxonomy" id="1513793"/>
    <lineage>
        <taxon>Bacteria</taxon>
        <taxon>Pseudomonadati</taxon>
        <taxon>Bdellovibrionota</taxon>
        <taxon>Oligoflexia</taxon>
        <taxon>Oligoflexales</taxon>
        <taxon>Pseudobacteriovoracaceae</taxon>
        <taxon>Pseudobacteriovorax</taxon>
    </lineage>
</organism>
<dbReference type="SUPFAM" id="SSF101898">
    <property type="entry name" value="NHL repeat"/>
    <property type="match status" value="1"/>
</dbReference>
<feature type="transmembrane region" description="Helical" evidence="2">
    <location>
        <begin position="478"/>
        <end position="495"/>
    </location>
</feature>
<dbReference type="Gene3D" id="2.130.10.10">
    <property type="entry name" value="YVTN repeat-like/Quinoprotein amine dehydrogenase"/>
    <property type="match status" value="1"/>
</dbReference>
<dbReference type="OrthoDB" id="9813892at2"/>
<keyword evidence="2" id="KW-0472">Membrane</keyword>